<keyword evidence="7 12" id="KW-1133">Transmembrane helix</keyword>
<evidence type="ECO:0000256" key="9">
    <source>
        <dbReference type="ARBA" id="ARBA00023180"/>
    </source>
</evidence>
<keyword evidence="9" id="KW-0325">Glycoprotein</keyword>
<evidence type="ECO:0000256" key="10">
    <source>
        <dbReference type="ARBA" id="ARBA00046288"/>
    </source>
</evidence>
<evidence type="ECO:0000256" key="1">
    <source>
        <dbReference type="ARBA" id="ARBA00004240"/>
    </source>
</evidence>
<dbReference type="CDD" id="cd03784">
    <property type="entry name" value="GT1_Gtf-like"/>
    <property type="match status" value="1"/>
</dbReference>
<dbReference type="InterPro" id="IPR050271">
    <property type="entry name" value="UDP-glycosyltransferase"/>
</dbReference>
<dbReference type="InterPro" id="IPR002213">
    <property type="entry name" value="UDP_glucos_trans"/>
</dbReference>
<dbReference type="GO" id="GO:0016020">
    <property type="term" value="C:membrane"/>
    <property type="evidence" value="ECO:0007669"/>
    <property type="project" value="UniProtKB-SubCell"/>
</dbReference>
<evidence type="ECO:0000313" key="14">
    <source>
        <dbReference type="EMBL" id="JAQ14888.1"/>
    </source>
</evidence>
<feature type="signal peptide" evidence="12">
    <location>
        <begin position="1"/>
        <end position="25"/>
    </location>
</feature>
<evidence type="ECO:0000256" key="5">
    <source>
        <dbReference type="ARBA" id="ARBA00022692"/>
    </source>
</evidence>
<keyword evidence="4 11" id="KW-0808">Transferase</keyword>
<dbReference type="AlphaFoldDB" id="A0A146LU03"/>
<comment type="subcellular location">
    <subcellularLocation>
        <location evidence="10">Endomembrane system</location>
        <topology evidence="10">Single-pass type I membrane protein</topology>
    </subcellularLocation>
    <subcellularLocation>
        <location evidence="1">Endoplasmic reticulum</location>
    </subcellularLocation>
    <subcellularLocation>
        <location evidence="12">Membrane</location>
        <topology evidence="12">Single-pass membrane protein</topology>
    </subcellularLocation>
</comment>
<keyword evidence="8 12" id="KW-0472">Membrane</keyword>
<dbReference type="EMBL" id="GDHC01008034">
    <property type="protein sequence ID" value="JAQ10595.1"/>
    <property type="molecule type" value="Transcribed_RNA"/>
</dbReference>
<name>A0A146LU03_LYGHE</name>
<evidence type="ECO:0000256" key="11">
    <source>
        <dbReference type="RuleBase" id="RU003718"/>
    </source>
</evidence>
<dbReference type="Pfam" id="PF00201">
    <property type="entry name" value="UDPGT"/>
    <property type="match status" value="1"/>
</dbReference>
<gene>
    <name evidence="13" type="primary">UGT2B33_0</name>
    <name evidence="14" type="synonym">UGT2B33_3</name>
    <name evidence="14" type="ORF">g.89521</name>
    <name evidence="13" type="ORF">g.89524</name>
</gene>
<evidence type="ECO:0000313" key="13">
    <source>
        <dbReference type="EMBL" id="JAQ10595.1"/>
    </source>
</evidence>
<protein>
    <recommendedName>
        <fullName evidence="12">UDP-glucuronosyltransferase</fullName>
        <ecNumber evidence="12">2.4.1.17</ecNumber>
    </recommendedName>
</protein>
<sequence>MSLLRSGTDLEMRLIWMAMLVLVTASTQHVHKPARILAVVPMPWKSHHFVFQTIIKALAARGHQIDYLTPFPIENAPPNVRHLMIKDTFAETIGSVELEDMDLFWSPQEHLMWRSMNVKYLEEVYRNEPAIRTLLSSNEQYAIVMSECNINQEITAVWAHRFNATPVSVLAVPDMFFANEMTGLPGNPSYMLDSTSHLSDRMDFLERLWNSVQYVVSLPLHYYKLREFQRVADDVLRYPGWETRPSVSRLASDQALVLVNSHVSVGSVYPRSPHVKEIGGMTLTGSTLLPKDLQSFMDSAAEGVVYFSLGSSVDMNVMTRGNKMDGFLRAFQALKHRVVLKWMGDNMPNISDPRILIRTWFPQLGILAHKNTRVFVTHGGLQSLMETVNYGVPVVAIPIFGDQFKNVKIAVSRGLGIELAKQNLTETSLRWAIEEVAKNTKYKEAVRKRSNILKDVPMKHVDEAVYWIEYVLRHGRVLQPASLHMPFYQIYLLDVAAFIIAVLGVFYFLIKAAKANYCR</sequence>
<evidence type="ECO:0000256" key="12">
    <source>
        <dbReference type="RuleBase" id="RU362059"/>
    </source>
</evidence>
<dbReference type="PANTHER" id="PTHR48043">
    <property type="entry name" value="EG:EG0003.4 PROTEIN-RELATED"/>
    <property type="match status" value="1"/>
</dbReference>
<keyword evidence="12" id="KW-0732">Signal</keyword>
<dbReference type="GO" id="GO:0005783">
    <property type="term" value="C:endoplasmic reticulum"/>
    <property type="evidence" value="ECO:0007669"/>
    <property type="project" value="UniProtKB-SubCell"/>
</dbReference>
<comment type="similarity">
    <text evidence="2 11">Belongs to the UDP-glycosyltransferase family.</text>
</comment>
<dbReference type="PROSITE" id="PS00375">
    <property type="entry name" value="UDPGT"/>
    <property type="match status" value="1"/>
</dbReference>
<evidence type="ECO:0000256" key="4">
    <source>
        <dbReference type="ARBA" id="ARBA00022679"/>
    </source>
</evidence>
<reference evidence="13" key="1">
    <citation type="journal article" date="2016" name="Gigascience">
        <title>De novo construction of an expanded transcriptome assembly for the western tarnished plant bug, Lygus hesperus.</title>
        <authorList>
            <person name="Tassone E.E."/>
            <person name="Geib S.M."/>
            <person name="Hall B."/>
            <person name="Fabrick J.A."/>
            <person name="Brent C.S."/>
            <person name="Hull J.J."/>
        </authorList>
    </citation>
    <scope>NUCLEOTIDE SEQUENCE</scope>
</reference>
<accession>A0A146LU03</accession>
<evidence type="ECO:0000256" key="2">
    <source>
        <dbReference type="ARBA" id="ARBA00009995"/>
    </source>
</evidence>
<dbReference type="EC" id="2.4.1.17" evidence="12"/>
<feature type="chain" id="PRO_5007357636" description="UDP-glucuronosyltransferase" evidence="12">
    <location>
        <begin position="26"/>
        <end position="519"/>
    </location>
</feature>
<feature type="transmembrane region" description="Helical" evidence="12">
    <location>
        <begin position="488"/>
        <end position="510"/>
    </location>
</feature>
<dbReference type="SUPFAM" id="SSF53756">
    <property type="entry name" value="UDP-Glycosyltransferase/glycogen phosphorylase"/>
    <property type="match status" value="1"/>
</dbReference>
<evidence type="ECO:0000256" key="3">
    <source>
        <dbReference type="ARBA" id="ARBA00022676"/>
    </source>
</evidence>
<comment type="catalytic activity">
    <reaction evidence="12">
        <text>glucuronate acceptor + UDP-alpha-D-glucuronate = acceptor beta-D-glucuronoside + UDP + H(+)</text>
        <dbReference type="Rhea" id="RHEA:21032"/>
        <dbReference type="ChEBI" id="CHEBI:15378"/>
        <dbReference type="ChEBI" id="CHEBI:58052"/>
        <dbReference type="ChEBI" id="CHEBI:58223"/>
        <dbReference type="ChEBI" id="CHEBI:132367"/>
        <dbReference type="ChEBI" id="CHEBI:132368"/>
        <dbReference type="EC" id="2.4.1.17"/>
    </reaction>
</comment>
<keyword evidence="3 11" id="KW-0328">Glycosyltransferase</keyword>
<dbReference type="Gene3D" id="3.40.50.2000">
    <property type="entry name" value="Glycogen Phosphorylase B"/>
    <property type="match status" value="1"/>
</dbReference>
<evidence type="ECO:0000256" key="8">
    <source>
        <dbReference type="ARBA" id="ARBA00023136"/>
    </source>
</evidence>
<dbReference type="GO" id="GO:0015020">
    <property type="term" value="F:glucuronosyltransferase activity"/>
    <property type="evidence" value="ECO:0007669"/>
    <property type="project" value="UniProtKB-EC"/>
</dbReference>
<dbReference type="EMBL" id="GDHC01003741">
    <property type="protein sequence ID" value="JAQ14888.1"/>
    <property type="molecule type" value="Transcribed_RNA"/>
</dbReference>
<evidence type="ECO:0000256" key="6">
    <source>
        <dbReference type="ARBA" id="ARBA00022824"/>
    </source>
</evidence>
<proteinExistence type="inferred from homology"/>
<keyword evidence="5 12" id="KW-0812">Transmembrane</keyword>
<keyword evidence="6" id="KW-0256">Endoplasmic reticulum</keyword>
<evidence type="ECO:0000256" key="7">
    <source>
        <dbReference type="ARBA" id="ARBA00022989"/>
    </source>
</evidence>
<dbReference type="FunFam" id="3.40.50.2000:FF:000050">
    <property type="entry name" value="UDP-glucuronosyltransferase"/>
    <property type="match status" value="1"/>
</dbReference>
<dbReference type="InterPro" id="IPR035595">
    <property type="entry name" value="UDP_glycos_trans_CS"/>
</dbReference>
<dbReference type="PANTHER" id="PTHR48043:SF159">
    <property type="entry name" value="EG:EG0003.4 PROTEIN-RELATED"/>
    <property type="match status" value="1"/>
</dbReference>
<organism evidence="13">
    <name type="scientific">Lygus hesperus</name>
    <name type="common">Western plant bug</name>
    <dbReference type="NCBI Taxonomy" id="30085"/>
    <lineage>
        <taxon>Eukaryota</taxon>
        <taxon>Metazoa</taxon>
        <taxon>Ecdysozoa</taxon>
        <taxon>Arthropoda</taxon>
        <taxon>Hexapoda</taxon>
        <taxon>Insecta</taxon>
        <taxon>Pterygota</taxon>
        <taxon>Neoptera</taxon>
        <taxon>Paraneoptera</taxon>
        <taxon>Hemiptera</taxon>
        <taxon>Heteroptera</taxon>
        <taxon>Panheteroptera</taxon>
        <taxon>Cimicomorpha</taxon>
        <taxon>Miridae</taxon>
        <taxon>Mirini</taxon>
        <taxon>Lygus</taxon>
    </lineage>
</organism>